<dbReference type="InterPro" id="IPR000372">
    <property type="entry name" value="LRRNT"/>
</dbReference>
<dbReference type="Pfam" id="PF00560">
    <property type="entry name" value="LRR_1"/>
    <property type="match status" value="1"/>
</dbReference>
<dbReference type="Gene3D" id="3.80.10.10">
    <property type="entry name" value="Ribonuclease Inhibitor"/>
    <property type="match status" value="4"/>
</dbReference>
<keyword evidence="1" id="KW-0433">Leucine-rich repeat</keyword>
<evidence type="ECO:0000259" key="4">
    <source>
        <dbReference type="SMART" id="SM00013"/>
    </source>
</evidence>
<dbReference type="SUPFAM" id="SSF52058">
    <property type="entry name" value="L domain-like"/>
    <property type="match status" value="2"/>
</dbReference>
<dbReference type="PRINTS" id="PR00019">
    <property type="entry name" value="LEURICHRPT"/>
</dbReference>
<proteinExistence type="predicted"/>
<keyword evidence="3" id="KW-0677">Repeat</keyword>
<reference evidence="5 6" key="1">
    <citation type="journal article" date="2019" name="Sci. Rep.">
        <title>Orb-weaving spider Araneus ventricosus genome elucidates the spidroin gene catalogue.</title>
        <authorList>
            <person name="Kono N."/>
            <person name="Nakamura H."/>
            <person name="Ohtoshi R."/>
            <person name="Moran D.A.P."/>
            <person name="Shinohara A."/>
            <person name="Yoshida Y."/>
            <person name="Fujiwara M."/>
            <person name="Mori M."/>
            <person name="Tomita M."/>
            <person name="Arakawa K."/>
        </authorList>
    </citation>
    <scope>NUCLEOTIDE SEQUENCE [LARGE SCALE GENOMIC DNA]</scope>
</reference>
<dbReference type="InterPro" id="IPR001611">
    <property type="entry name" value="Leu-rich_rpt"/>
</dbReference>
<sequence length="590" mass="68696">MYHKFVISISSNIYIKIYAFTSFQEIHLQENNLKSIDDAFQQDIQLKILHLNSNPLRQISSSAFNSNVKQLRILTLARCQLSFLLPTVFQSLTKLEALDLSSNRLESLPVEIFHGLSNLLKVNLKENQISYLGEVFNYNYRLKSIIISQNRLETVENLFRGLEDLRNVDLKYNRLKVITETDFSTTISMRSLHLSNNSIHRIDSNAFRNMAELKHLSLEFNNLTTLNGSLRSSRELEALKLHNNQLNEIGPSDMSNLKKLVRLNLSFNKLTNVHKAFKNLIDLKFLNLNNNKLTTISKSTFPPRLNIEKIETRVNPWICDCRLLWLLKYHKLARHFQCGSPKEFIKKNVDQLTTQDLTKWSENCDTSSCECTCVRQDSEFFVRVNCSGRNLTQVPTVLPEEVGELHLQNNMLRNPVSLSIHSLLRLRYLDMERNFLTKIDFYLPKNLKTLKLAGNNLTRFMSYFPPNIISWTLSDNPWICDSETIQFWTFLTSEREKVNLGREFNCQWKEGKPDLYGKLFVIAEEELPEKSKLYIFHSCVAGYFEYGIFQAESKEVTWRPQGSIVLICPACPRFFNKYCLTSSPTNFTRD</sequence>
<evidence type="ECO:0000313" key="5">
    <source>
        <dbReference type="EMBL" id="GBM46586.1"/>
    </source>
</evidence>
<dbReference type="PANTHER" id="PTHR24366:SF96">
    <property type="entry name" value="LEUCINE RICH REPEAT CONTAINING 53"/>
    <property type="match status" value="1"/>
</dbReference>
<dbReference type="PROSITE" id="PS51450">
    <property type="entry name" value="LRR"/>
    <property type="match status" value="2"/>
</dbReference>
<keyword evidence="6" id="KW-1185">Reference proteome</keyword>
<dbReference type="PANTHER" id="PTHR24366">
    <property type="entry name" value="IG(IMMUNOGLOBULIN) AND LRR(LEUCINE RICH REPEAT) DOMAINS"/>
    <property type="match status" value="1"/>
</dbReference>
<dbReference type="SMART" id="SM00365">
    <property type="entry name" value="LRR_SD22"/>
    <property type="match status" value="6"/>
</dbReference>
<dbReference type="InterPro" id="IPR003591">
    <property type="entry name" value="Leu-rich_rpt_typical-subtyp"/>
</dbReference>
<evidence type="ECO:0000256" key="3">
    <source>
        <dbReference type="ARBA" id="ARBA00022737"/>
    </source>
</evidence>
<dbReference type="Proteomes" id="UP000499080">
    <property type="component" value="Unassembled WGS sequence"/>
</dbReference>
<comment type="caution">
    <text evidence="5">The sequence shown here is derived from an EMBL/GenBank/DDBJ whole genome shotgun (WGS) entry which is preliminary data.</text>
</comment>
<dbReference type="EMBL" id="BGPR01001142">
    <property type="protein sequence ID" value="GBM46586.1"/>
    <property type="molecule type" value="Genomic_DNA"/>
</dbReference>
<dbReference type="AlphaFoldDB" id="A0A4Y2G1E1"/>
<dbReference type="SMART" id="SM00369">
    <property type="entry name" value="LRR_TYP"/>
    <property type="match status" value="12"/>
</dbReference>
<name>A0A4Y2G1E1_ARAVE</name>
<dbReference type="InterPro" id="IPR032675">
    <property type="entry name" value="LRR_dom_sf"/>
</dbReference>
<evidence type="ECO:0000256" key="2">
    <source>
        <dbReference type="ARBA" id="ARBA00022729"/>
    </source>
</evidence>
<evidence type="ECO:0000313" key="6">
    <source>
        <dbReference type="Proteomes" id="UP000499080"/>
    </source>
</evidence>
<protein>
    <submittedName>
        <fullName evidence="5">Protein slit</fullName>
    </submittedName>
</protein>
<gene>
    <name evidence="5" type="primary">sli_0</name>
    <name evidence="5" type="ORF">AVEN_271531_1</name>
</gene>
<dbReference type="SMART" id="SM00013">
    <property type="entry name" value="LRRNT"/>
    <property type="match status" value="1"/>
</dbReference>
<accession>A0A4Y2G1E1</accession>
<dbReference type="Pfam" id="PF13855">
    <property type="entry name" value="LRR_8"/>
    <property type="match status" value="2"/>
</dbReference>
<organism evidence="5 6">
    <name type="scientific">Araneus ventricosus</name>
    <name type="common">Orbweaver spider</name>
    <name type="synonym">Epeira ventricosa</name>
    <dbReference type="NCBI Taxonomy" id="182803"/>
    <lineage>
        <taxon>Eukaryota</taxon>
        <taxon>Metazoa</taxon>
        <taxon>Ecdysozoa</taxon>
        <taxon>Arthropoda</taxon>
        <taxon>Chelicerata</taxon>
        <taxon>Arachnida</taxon>
        <taxon>Araneae</taxon>
        <taxon>Araneomorphae</taxon>
        <taxon>Entelegynae</taxon>
        <taxon>Araneoidea</taxon>
        <taxon>Araneidae</taxon>
        <taxon>Araneus</taxon>
    </lineage>
</organism>
<evidence type="ECO:0000256" key="1">
    <source>
        <dbReference type="ARBA" id="ARBA00022614"/>
    </source>
</evidence>
<keyword evidence="2" id="KW-0732">Signal</keyword>
<feature type="domain" description="LRRNT" evidence="4">
    <location>
        <begin position="368"/>
        <end position="404"/>
    </location>
</feature>
<dbReference type="OrthoDB" id="6426824at2759"/>